<name>A0A8D9B5D5_9HEMI</name>
<sequence>MVWALFRSQRRNLRYTHVPPGQGTFNLTVKKIAPILHFTRPRVWRLQETSPKTMAIQKERMTRSRLSNHRQRMKTTASVPKVDQYAFLSGVNTFSPNQPRK</sequence>
<proteinExistence type="predicted"/>
<dbReference type="EMBL" id="HBUF01603931">
    <property type="protein sequence ID" value="CAG6776982.1"/>
    <property type="molecule type" value="Transcribed_RNA"/>
</dbReference>
<organism evidence="2">
    <name type="scientific">Cacopsylla melanoneura</name>
    <dbReference type="NCBI Taxonomy" id="428564"/>
    <lineage>
        <taxon>Eukaryota</taxon>
        <taxon>Metazoa</taxon>
        <taxon>Ecdysozoa</taxon>
        <taxon>Arthropoda</taxon>
        <taxon>Hexapoda</taxon>
        <taxon>Insecta</taxon>
        <taxon>Pterygota</taxon>
        <taxon>Neoptera</taxon>
        <taxon>Paraneoptera</taxon>
        <taxon>Hemiptera</taxon>
        <taxon>Sternorrhyncha</taxon>
        <taxon>Psylloidea</taxon>
        <taxon>Psyllidae</taxon>
        <taxon>Psyllinae</taxon>
        <taxon>Cacopsylla</taxon>
    </lineage>
</organism>
<evidence type="ECO:0000313" key="2">
    <source>
        <dbReference type="EMBL" id="CAG6776979.1"/>
    </source>
</evidence>
<dbReference type="EMBL" id="HBUF01603933">
    <property type="protein sequence ID" value="CAG6776988.1"/>
    <property type="molecule type" value="Transcribed_RNA"/>
</dbReference>
<evidence type="ECO:0000256" key="1">
    <source>
        <dbReference type="SAM" id="MobiDB-lite"/>
    </source>
</evidence>
<dbReference type="EMBL" id="HBUF01603932">
    <property type="protein sequence ID" value="CAG6776985.1"/>
    <property type="molecule type" value="Transcribed_RNA"/>
</dbReference>
<dbReference type="EMBL" id="HBUF01603930">
    <property type="protein sequence ID" value="CAG6776979.1"/>
    <property type="molecule type" value="Transcribed_RNA"/>
</dbReference>
<dbReference type="AlphaFoldDB" id="A0A8D9B5D5"/>
<protein>
    <submittedName>
        <fullName evidence="2">Uncharacterized protein</fullName>
    </submittedName>
</protein>
<feature type="region of interest" description="Disordered" evidence="1">
    <location>
        <begin position="58"/>
        <end position="77"/>
    </location>
</feature>
<reference evidence="2" key="1">
    <citation type="submission" date="2021-05" db="EMBL/GenBank/DDBJ databases">
        <authorList>
            <person name="Alioto T."/>
            <person name="Alioto T."/>
            <person name="Gomez Garrido J."/>
        </authorList>
    </citation>
    <scope>NUCLEOTIDE SEQUENCE</scope>
</reference>
<accession>A0A8D9B5D5</accession>